<reference evidence="2" key="1">
    <citation type="journal article" date="2012" name="Nature">
        <title>The tomato genome sequence provides insights into fleshy fruit evolution.</title>
        <authorList>
            <consortium name="Tomato Genome Consortium"/>
        </authorList>
    </citation>
    <scope>NUCLEOTIDE SEQUENCE [LARGE SCALE GENOMIC DNA]</scope>
    <source>
        <strain evidence="2">cv. Heinz 1706</strain>
    </source>
</reference>
<evidence type="ECO:0000256" key="1">
    <source>
        <dbReference type="SAM" id="MobiDB-lite"/>
    </source>
</evidence>
<name>A0A3Q7IU53_SOLLC</name>
<protein>
    <submittedName>
        <fullName evidence="2">Uncharacterized protein</fullName>
    </submittedName>
</protein>
<proteinExistence type="predicted"/>
<keyword evidence="3" id="KW-1185">Reference proteome</keyword>
<feature type="region of interest" description="Disordered" evidence="1">
    <location>
        <begin position="78"/>
        <end position="102"/>
    </location>
</feature>
<reference evidence="2" key="2">
    <citation type="submission" date="2019-01" db="UniProtKB">
        <authorList>
            <consortium name="EnsemblPlants"/>
        </authorList>
    </citation>
    <scope>IDENTIFICATION</scope>
    <source>
        <strain evidence="2">cv. Heinz 1706</strain>
    </source>
</reference>
<evidence type="ECO:0000313" key="3">
    <source>
        <dbReference type="Proteomes" id="UP000004994"/>
    </source>
</evidence>
<accession>A0A3Q7IU53</accession>
<dbReference type="Proteomes" id="UP000004994">
    <property type="component" value="Chromosome 11"/>
</dbReference>
<dbReference type="Gramene" id="Solyc11g022385.1.1">
    <property type="protein sequence ID" value="Solyc11g022385.1.1"/>
    <property type="gene ID" value="Solyc11g022385.1"/>
</dbReference>
<dbReference type="EnsemblPlants" id="Solyc11g022385.1.1">
    <property type="protein sequence ID" value="Solyc11g022385.1.1"/>
    <property type="gene ID" value="Solyc11g022385.1"/>
</dbReference>
<organism evidence="2">
    <name type="scientific">Solanum lycopersicum</name>
    <name type="common">Tomato</name>
    <name type="synonym">Lycopersicon esculentum</name>
    <dbReference type="NCBI Taxonomy" id="4081"/>
    <lineage>
        <taxon>Eukaryota</taxon>
        <taxon>Viridiplantae</taxon>
        <taxon>Streptophyta</taxon>
        <taxon>Embryophyta</taxon>
        <taxon>Tracheophyta</taxon>
        <taxon>Spermatophyta</taxon>
        <taxon>Magnoliopsida</taxon>
        <taxon>eudicotyledons</taxon>
        <taxon>Gunneridae</taxon>
        <taxon>Pentapetalae</taxon>
        <taxon>asterids</taxon>
        <taxon>lamiids</taxon>
        <taxon>Solanales</taxon>
        <taxon>Solanaceae</taxon>
        <taxon>Solanoideae</taxon>
        <taxon>Solaneae</taxon>
        <taxon>Solanum</taxon>
        <taxon>Solanum subgen. Lycopersicon</taxon>
    </lineage>
</organism>
<evidence type="ECO:0000313" key="2">
    <source>
        <dbReference type="EnsemblPlants" id="Solyc11g022385.1.1"/>
    </source>
</evidence>
<dbReference type="AlphaFoldDB" id="A0A3Q7IU53"/>
<sequence length="102" mass="12338">MHFAMFIYFVVIYDELFLNILSQQIKVDDCLTKNIDKVNYYVFDVMVELACIYIFMHHILCFENKLTNIHATKQQELTQKKEQNLKRKHPISNRNRDRLGRV</sequence>
<dbReference type="InParanoid" id="A0A3Q7IU53"/>